<sequence length="101" mass="11745">MGFSRSSRFKYAIVYVCAVLFAFVIVGTALLKSWKLNVKEENFVFRAVENSPEKRILADNYFTCFDVYKCGHSENKLSVYIYPIFRYEDDKGVLVSTPFSR</sequence>
<evidence type="ECO:0000313" key="2">
    <source>
        <dbReference type="EMBL" id="KFM64860.1"/>
    </source>
</evidence>
<proteinExistence type="predicted"/>
<keyword evidence="3" id="KW-1185">Reference proteome</keyword>
<protein>
    <submittedName>
        <fullName evidence="2">Exostosin-2</fullName>
    </submittedName>
</protein>
<evidence type="ECO:0000313" key="3">
    <source>
        <dbReference type="Proteomes" id="UP000054359"/>
    </source>
</evidence>
<keyword evidence="1" id="KW-0812">Transmembrane</keyword>
<accession>A0A087TIC1</accession>
<dbReference type="STRING" id="407821.A0A087TIC1"/>
<gene>
    <name evidence="2" type="ORF">X975_22341</name>
</gene>
<keyword evidence="1" id="KW-0472">Membrane</keyword>
<evidence type="ECO:0000256" key="1">
    <source>
        <dbReference type="SAM" id="Phobius"/>
    </source>
</evidence>
<feature type="non-terminal residue" evidence="2">
    <location>
        <position position="101"/>
    </location>
</feature>
<keyword evidence="1" id="KW-1133">Transmembrane helix</keyword>
<feature type="transmembrane region" description="Helical" evidence="1">
    <location>
        <begin position="12"/>
        <end position="31"/>
    </location>
</feature>
<dbReference type="EMBL" id="KK115343">
    <property type="protein sequence ID" value="KFM64860.1"/>
    <property type="molecule type" value="Genomic_DNA"/>
</dbReference>
<dbReference type="Proteomes" id="UP000054359">
    <property type="component" value="Unassembled WGS sequence"/>
</dbReference>
<dbReference type="AlphaFoldDB" id="A0A087TIC1"/>
<name>A0A087TIC1_STEMI</name>
<dbReference type="OrthoDB" id="5954868at2759"/>
<organism evidence="2 3">
    <name type="scientific">Stegodyphus mimosarum</name>
    <name type="common">African social velvet spider</name>
    <dbReference type="NCBI Taxonomy" id="407821"/>
    <lineage>
        <taxon>Eukaryota</taxon>
        <taxon>Metazoa</taxon>
        <taxon>Ecdysozoa</taxon>
        <taxon>Arthropoda</taxon>
        <taxon>Chelicerata</taxon>
        <taxon>Arachnida</taxon>
        <taxon>Araneae</taxon>
        <taxon>Araneomorphae</taxon>
        <taxon>Entelegynae</taxon>
        <taxon>Eresoidea</taxon>
        <taxon>Eresidae</taxon>
        <taxon>Stegodyphus</taxon>
    </lineage>
</organism>
<reference evidence="2 3" key="1">
    <citation type="submission" date="2013-11" db="EMBL/GenBank/DDBJ databases">
        <title>Genome sequencing of Stegodyphus mimosarum.</title>
        <authorList>
            <person name="Bechsgaard J."/>
        </authorList>
    </citation>
    <scope>NUCLEOTIDE SEQUENCE [LARGE SCALE GENOMIC DNA]</scope>
</reference>